<keyword evidence="5 7" id="KW-1133">Transmembrane helix</keyword>
<dbReference type="PANTHER" id="PTHR43731:SF14">
    <property type="entry name" value="PRESENILIN-ASSOCIATED RHOMBOID-LIKE PROTEIN, MITOCHONDRIAL"/>
    <property type="match status" value="1"/>
</dbReference>
<comment type="similarity">
    <text evidence="2">Belongs to the peptidase S54 family.</text>
</comment>
<dbReference type="GO" id="GO:0004252">
    <property type="term" value="F:serine-type endopeptidase activity"/>
    <property type="evidence" value="ECO:0007669"/>
    <property type="project" value="InterPro"/>
</dbReference>
<evidence type="ECO:0000256" key="4">
    <source>
        <dbReference type="ARBA" id="ARBA00022801"/>
    </source>
</evidence>
<evidence type="ECO:0000259" key="8">
    <source>
        <dbReference type="Pfam" id="PF01694"/>
    </source>
</evidence>
<evidence type="ECO:0000256" key="1">
    <source>
        <dbReference type="ARBA" id="ARBA00004141"/>
    </source>
</evidence>
<dbReference type="InterPro" id="IPR050925">
    <property type="entry name" value="Rhomboid_protease_S54"/>
</dbReference>
<sequence length="296" mass="31259">MPTCYRHPGRETYIRCQRCDRPICPDCMRDAAVGFHCPTCVAEGARSTRAARTTYGGLRSDNPQQTSLALIILNVGIWVAIMVTGGNSSRLVDWLALRPNGVCLTQQGAFDTPQSACPAAATWLPGVSDGAYWQMLTGAFAHVEVLHIGFNMLALWVLGPSLEAYVGRTRFLALYLLSALSGSVLVYWASYPFGSTLGASGAIFGLMGALLVIAIKTGSNVQGILMWIGINAAITVVGSGSISWQGHLGGFIGGTLIAGLLVYSPRPSRVTWQVAGLAALSVALLAATVVRTTQLA</sequence>
<dbReference type="InterPro" id="IPR022764">
    <property type="entry name" value="Peptidase_S54_rhomboid_dom"/>
</dbReference>
<name>A0A2P2BY22_9ZZZZ</name>
<dbReference type="Gene3D" id="1.20.1540.10">
    <property type="entry name" value="Rhomboid-like"/>
    <property type="match status" value="1"/>
</dbReference>
<gene>
    <name evidence="9" type="ORF">NOCA2200034</name>
</gene>
<dbReference type="InterPro" id="IPR035952">
    <property type="entry name" value="Rhomboid-like_sf"/>
</dbReference>
<feature type="transmembrane region" description="Helical" evidence="7">
    <location>
        <begin position="68"/>
        <end position="86"/>
    </location>
</feature>
<feature type="transmembrane region" description="Helical" evidence="7">
    <location>
        <begin position="224"/>
        <end position="242"/>
    </location>
</feature>
<dbReference type="SUPFAM" id="SSF144091">
    <property type="entry name" value="Rhomboid-like"/>
    <property type="match status" value="1"/>
</dbReference>
<evidence type="ECO:0000256" key="2">
    <source>
        <dbReference type="ARBA" id="ARBA00009045"/>
    </source>
</evidence>
<protein>
    <submittedName>
        <fullName evidence="9">Rhomboid family protein</fullName>
    </submittedName>
</protein>
<dbReference type="PANTHER" id="PTHR43731">
    <property type="entry name" value="RHOMBOID PROTEASE"/>
    <property type="match status" value="1"/>
</dbReference>
<keyword evidence="3 7" id="KW-0812">Transmembrane</keyword>
<proteinExistence type="inferred from homology"/>
<feature type="domain" description="Peptidase S54 rhomboid" evidence="8">
    <location>
        <begin position="130"/>
        <end position="262"/>
    </location>
</feature>
<feature type="transmembrane region" description="Helical" evidence="7">
    <location>
        <begin position="132"/>
        <end position="159"/>
    </location>
</feature>
<dbReference type="Pfam" id="PF01694">
    <property type="entry name" value="Rhomboid"/>
    <property type="match status" value="1"/>
</dbReference>
<evidence type="ECO:0000256" key="6">
    <source>
        <dbReference type="ARBA" id="ARBA00023136"/>
    </source>
</evidence>
<comment type="subcellular location">
    <subcellularLocation>
        <location evidence="1">Membrane</location>
        <topology evidence="1">Multi-pass membrane protein</topology>
    </subcellularLocation>
</comment>
<feature type="transmembrane region" description="Helical" evidence="7">
    <location>
        <begin position="196"/>
        <end position="215"/>
    </location>
</feature>
<dbReference type="EMBL" id="CZKA01000013">
    <property type="protein sequence ID" value="CUR54644.1"/>
    <property type="molecule type" value="Genomic_DNA"/>
</dbReference>
<evidence type="ECO:0000256" key="7">
    <source>
        <dbReference type="SAM" id="Phobius"/>
    </source>
</evidence>
<keyword evidence="6 7" id="KW-0472">Membrane</keyword>
<dbReference type="AlphaFoldDB" id="A0A2P2BY22"/>
<dbReference type="GO" id="GO:0016020">
    <property type="term" value="C:membrane"/>
    <property type="evidence" value="ECO:0007669"/>
    <property type="project" value="UniProtKB-SubCell"/>
</dbReference>
<evidence type="ECO:0000256" key="5">
    <source>
        <dbReference type="ARBA" id="ARBA00022989"/>
    </source>
</evidence>
<evidence type="ECO:0000256" key="3">
    <source>
        <dbReference type="ARBA" id="ARBA00022692"/>
    </source>
</evidence>
<feature type="transmembrane region" description="Helical" evidence="7">
    <location>
        <begin position="171"/>
        <end position="190"/>
    </location>
</feature>
<accession>A0A2P2BY22</accession>
<keyword evidence="4" id="KW-0378">Hydrolase</keyword>
<organism evidence="9">
    <name type="scientific">metagenome</name>
    <dbReference type="NCBI Taxonomy" id="256318"/>
    <lineage>
        <taxon>unclassified sequences</taxon>
        <taxon>metagenomes</taxon>
    </lineage>
</organism>
<reference evidence="9" key="1">
    <citation type="submission" date="2015-08" db="EMBL/GenBank/DDBJ databases">
        <authorList>
            <person name="Babu N.S."/>
            <person name="Beckwith C.J."/>
            <person name="Beseler K.G."/>
            <person name="Brison A."/>
            <person name="Carone J.V."/>
            <person name="Caskin T.P."/>
            <person name="Diamond M."/>
            <person name="Durham M.E."/>
            <person name="Foxe J.M."/>
            <person name="Go M."/>
            <person name="Henderson B.A."/>
            <person name="Jones I.B."/>
            <person name="McGettigan J.A."/>
            <person name="Micheletti S.J."/>
            <person name="Nasrallah M.E."/>
            <person name="Ortiz D."/>
            <person name="Piller C.R."/>
            <person name="Privatt S.R."/>
            <person name="Schneider S.L."/>
            <person name="Sharp S."/>
            <person name="Smith T.C."/>
            <person name="Stanton J.D."/>
            <person name="Ullery H.E."/>
            <person name="Wilson R.J."/>
            <person name="Serrano M.G."/>
            <person name="Buck G."/>
            <person name="Lee V."/>
            <person name="Wang Y."/>
            <person name="Carvalho R."/>
            <person name="Voegtly L."/>
            <person name="Shi R."/>
            <person name="Duckworth R."/>
            <person name="Johnson A."/>
            <person name="Loviza R."/>
            <person name="Walstead R."/>
            <person name="Shah Z."/>
            <person name="Kiflezghi M."/>
            <person name="Wade K."/>
            <person name="Ball S.L."/>
            <person name="Bradley K.W."/>
            <person name="Asai D.J."/>
            <person name="Bowman C.A."/>
            <person name="Russell D.A."/>
            <person name="Pope W.H."/>
            <person name="Jacobs-Sera D."/>
            <person name="Hendrix R.W."/>
            <person name="Hatfull G.F."/>
        </authorList>
    </citation>
    <scope>NUCLEOTIDE SEQUENCE</scope>
</reference>
<feature type="transmembrane region" description="Helical" evidence="7">
    <location>
        <begin position="270"/>
        <end position="290"/>
    </location>
</feature>
<feature type="transmembrane region" description="Helical" evidence="7">
    <location>
        <begin position="248"/>
        <end position="263"/>
    </location>
</feature>
<evidence type="ECO:0000313" key="9">
    <source>
        <dbReference type="EMBL" id="CUR54644.1"/>
    </source>
</evidence>